<protein>
    <submittedName>
        <fullName evidence="2">Uncharacterized protein</fullName>
    </submittedName>
</protein>
<keyword evidence="3" id="KW-1185">Reference proteome</keyword>
<gene>
    <name evidence="2" type="ORF">DPX16_12141</name>
</gene>
<dbReference type="EMBL" id="RJVU01029436">
    <property type="protein sequence ID" value="ROL48525.1"/>
    <property type="molecule type" value="Genomic_DNA"/>
</dbReference>
<evidence type="ECO:0000256" key="1">
    <source>
        <dbReference type="SAM" id="MobiDB-lite"/>
    </source>
</evidence>
<evidence type="ECO:0000313" key="3">
    <source>
        <dbReference type="Proteomes" id="UP000281406"/>
    </source>
</evidence>
<dbReference type="AlphaFoldDB" id="A0A3N0YQN7"/>
<evidence type="ECO:0000313" key="2">
    <source>
        <dbReference type="EMBL" id="ROL48525.1"/>
    </source>
</evidence>
<sequence>MMETTQARGQSRESKGAEEPGDGGEQQWWRTRTYHRNNGRVIGAMAARAAQVAMVVQASRGAMAVQAIREAMPDQEVQSAMAGQEVQGTMVDLEVQGAMADQEVQSAMADQEVQGHGYMAPPKKILGRSYGSLGWSGVWSRLAG</sequence>
<proteinExistence type="predicted"/>
<organism evidence="2 3">
    <name type="scientific">Anabarilius grahami</name>
    <name type="common">Kanglang fish</name>
    <name type="synonym">Barilius grahami</name>
    <dbReference type="NCBI Taxonomy" id="495550"/>
    <lineage>
        <taxon>Eukaryota</taxon>
        <taxon>Metazoa</taxon>
        <taxon>Chordata</taxon>
        <taxon>Craniata</taxon>
        <taxon>Vertebrata</taxon>
        <taxon>Euteleostomi</taxon>
        <taxon>Actinopterygii</taxon>
        <taxon>Neopterygii</taxon>
        <taxon>Teleostei</taxon>
        <taxon>Ostariophysi</taxon>
        <taxon>Cypriniformes</taxon>
        <taxon>Xenocyprididae</taxon>
        <taxon>Xenocypridinae</taxon>
        <taxon>Xenocypridinae incertae sedis</taxon>
        <taxon>Anabarilius</taxon>
    </lineage>
</organism>
<name>A0A3N0YQN7_ANAGA</name>
<feature type="region of interest" description="Disordered" evidence="1">
    <location>
        <begin position="1"/>
        <end position="28"/>
    </location>
</feature>
<accession>A0A3N0YQN7</accession>
<dbReference type="Proteomes" id="UP000281406">
    <property type="component" value="Unassembled WGS sequence"/>
</dbReference>
<reference evidence="2 3" key="1">
    <citation type="submission" date="2018-10" db="EMBL/GenBank/DDBJ databases">
        <title>Genome assembly for a Yunnan-Guizhou Plateau 3E fish, Anabarilius grahami (Regan), and its evolutionary and genetic applications.</title>
        <authorList>
            <person name="Jiang W."/>
        </authorList>
    </citation>
    <scope>NUCLEOTIDE SEQUENCE [LARGE SCALE GENOMIC DNA]</scope>
    <source>
        <strain evidence="2">AG-KIZ</strain>
        <tissue evidence="2">Muscle</tissue>
    </source>
</reference>
<comment type="caution">
    <text evidence="2">The sequence shown here is derived from an EMBL/GenBank/DDBJ whole genome shotgun (WGS) entry which is preliminary data.</text>
</comment>